<keyword evidence="4" id="KW-1185">Reference proteome</keyword>
<protein>
    <submittedName>
        <fullName evidence="3">Alpha/beta fold hydrolase</fullName>
    </submittedName>
</protein>
<accession>A0ABW5WW93</accession>
<dbReference type="InterPro" id="IPR029058">
    <property type="entry name" value="AB_hydrolase_fold"/>
</dbReference>
<comment type="caution">
    <text evidence="3">The sequence shown here is derived from an EMBL/GenBank/DDBJ whole genome shotgun (WGS) entry which is preliminary data.</text>
</comment>
<sequence length="238" mass="26851">MILHTEITGNGAPLLFLHTALQTGAVELEDQREYFNQNYQVILPDLRGHGKSVTENFNLNNYFQDSVSDLVETLDDLNVQKVHLAGCSLGALAALHFAKARPDRVQSLMLSGIIPERPDNWEDINEKENKNIAELLKDEETAAYFDQLHDGDWRAVLQSTEGNDWYPFDQTKDLSDLHMPVLFIVGGDADLETIGAVKYPKENENIHASILPFAGHTVHLDQPELYNNILDQFLKQVV</sequence>
<keyword evidence="3" id="KW-0378">Hydrolase</keyword>
<dbReference type="PANTHER" id="PTHR43798">
    <property type="entry name" value="MONOACYLGLYCEROL LIPASE"/>
    <property type="match status" value="1"/>
</dbReference>
<reference evidence="4" key="1">
    <citation type="journal article" date="2019" name="Int. J. Syst. Evol. Microbiol.">
        <title>The Global Catalogue of Microorganisms (GCM) 10K type strain sequencing project: providing services to taxonomists for standard genome sequencing and annotation.</title>
        <authorList>
            <consortium name="The Broad Institute Genomics Platform"/>
            <consortium name="The Broad Institute Genome Sequencing Center for Infectious Disease"/>
            <person name="Wu L."/>
            <person name="Ma J."/>
        </authorList>
    </citation>
    <scope>NUCLEOTIDE SEQUENCE [LARGE SCALE GENOMIC DNA]</scope>
    <source>
        <strain evidence="4">KCTC 33575</strain>
    </source>
</reference>
<dbReference type="Proteomes" id="UP001597519">
    <property type="component" value="Unassembled WGS sequence"/>
</dbReference>
<dbReference type="InterPro" id="IPR000073">
    <property type="entry name" value="AB_hydrolase_1"/>
</dbReference>
<name>A0ABW5WW93_9STAP</name>
<dbReference type="PRINTS" id="PR00111">
    <property type="entry name" value="ABHYDROLASE"/>
</dbReference>
<evidence type="ECO:0000259" key="2">
    <source>
        <dbReference type="Pfam" id="PF00561"/>
    </source>
</evidence>
<dbReference type="Gene3D" id="3.40.50.1820">
    <property type="entry name" value="alpha/beta hydrolase"/>
    <property type="match status" value="1"/>
</dbReference>
<dbReference type="InterPro" id="IPR050266">
    <property type="entry name" value="AB_hydrolase_sf"/>
</dbReference>
<evidence type="ECO:0000313" key="3">
    <source>
        <dbReference type="EMBL" id="MFD2829659.1"/>
    </source>
</evidence>
<dbReference type="Pfam" id="PF00561">
    <property type="entry name" value="Abhydrolase_1"/>
    <property type="match status" value="1"/>
</dbReference>
<dbReference type="EMBL" id="JBHUOQ010000001">
    <property type="protein sequence ID" value="MFD2829659.1"/>
    <property type="molecule type" value="Genomic_DNA"/>
</dbReference>
<gene>
    <name evidence="3" type="ORF">ACFSX4_04205</name>
</gene>
<evidence type="ECO:0000313" key="4">
    <source>
        <dbReference type="Proteomes" id="UP001597519"/>
    </source>
</evidence>
<dbReference type="PANTHER" id="PTHR43798:SF33">
    <property type="entry name" value="HYDROLASE, PUTATIVE (AFU_ORTHOLOGUE AFUA_2G14860)-RELATED"/>
    <property type="match status" value="1"/>
</dbReference>
<dbReference type="SUPFAM" id="SSF53474">
    <property type="entry name" value="alpha/beta-Hydrolases"/>
    <property type="match status" value="1"/>
</dbReference>
<comment type="similarity">
    <text evidence="1">Belongs to the AB hydrolase superfamily.</text>
</comment>
<evidence type="ECO:0000256" key="1">
    <source>
        <dbReference type="ARBA" id="ARBA00008645"/>
    </source>
</evidence>
<organism evidence="3 4">
    <name type="scientific">Corticicoccus populi</name>
    <dbReference type="NCBI Taxonomy" id="1812821"/>
    <lineage>
        <taxon>Bacteria</taxon>
        <taxon>Bacillati</taxon>
        <taxon>Bacillota</taxon>
        <taxon>Bacilli</taxon>
        <taxon>Bacillales</taxon>
        <taxon>Staphylococcaceae</taxon>
        <taxon>Corticicoccus</taxon>
    </lineage>
</organism>
<proteinExistence type="inferred from homology"/>
<dbReference type="RefSeq" id="WP_377771855.1">
    <property type="nucleotide sequence ID" value="NZ_JBHUOQ010000001.1"/>
</dbReference>
<feature type="domain" description="AB hydrolase-1" evidence="2">
    <location>
        <begin position="13"/>
        <end position="154"/>
    </location>
</feature>
<dbReference type="GO" id="GO:0016787">
    <property type="term" value="F:hydrolase activity"/>
    <property type="evidence" value="ECO:0007669"/>
    <property type="project" value="UniProtKB-KW"/>
</dbReference>